<proteinExistence type="predicted"/>
<reference evidence="2" key="1">
    <citation type="submission" date="2016-10" db="EMBL/GenBank/DDBJ databases">
        <title>Sequence of Gallionella enrichment culture.</title>
        <authorList>
            <person name="Poehlein A."/>
            <person name="Muehling M."/>
            <person name="Daniel R."/>
        </authorList>
    </citation>
    <scope>NUCLEOTIDE SEQUENCE</scope>
</reference>
<gene>
    <name evidence="2" type="ORF">GALL_64210</name>
</gene>
<feature type="transmembrane region" description="Helical" evidence="1">
    <location>
        <begin position="20"/>
        <end position="38"/>
    </location>
</feature>
<dbReference type="EMBL" id="MLJW01000018">
    <property type="protein sequence ID" value="OIR12170.1"/>
    <property type="molecule type" value="Genomic_DNA"/>
</dbReference>
<sequence>MENDFRDKQRKSYSVMRMTYDLTMAVFLLGMAVVMFFGDRFKIIQIMDVDKTFRYFFGSICLLYGGFRLYRGIKSDY</sequence>
<feature type="transmembrane region" description="Helical" evidence="1">
    <location>
        <begin position="53"/>
        <end position="70"/>
    </location>
</feature>
<keyword evidence="1" id="KW-0812">Transmembrane</keyword>
<keyword evidence="1" id="KW-1133">Transmembrane helix</keyword>
<name>A0A1J5SUF3_9ZZZZ</name>
<evidence type="ECO:0000313" key="2">
    <source>
        <dbReference type="EMBL" id="OIR12170.1"/>
    </source>
</evidence>
<comment type="caution">
    <text evidence="2">The sequence shown here is derived from an EMBL/GenBank/DDBJ whole genome shotgun (WGS) entry which is preliminary data.</text>
</comment>
<dbReference type="AlphaFoldDB" id="A0A1J5SUF3"/>
<protein>
    <submittedName>
        <fullName evidence="2">Uncharacterized protein</fullName>
    </submittedName>
</protein>
<evidence type="ECO:0000256" key="1">
    <source>
        <dbReference type="SAM" id="Phobius"/>
    </source>
</evidence>
<keyword evidence="1" id="KW-0472">Membrane</keyword>
<accession>A0A1J5SUF3</accession>
<organism evidence="2">
    <name type="scientific">mine drainage metagenome</name>
    <dbReference type="NCBI Taxonomy" id="410659"/>
    <lineage>
        <taxon>unclassified sequences</taxon>
        <taxon>metagenomes</taxon>
        <taxon>ecological metagenomes</taxon>
    </lineage>
</organism>